<accession>A0ACD1IKJ0</accession>
<sequence>MCRRPSPKSPAAPGIPLSPTNPAAFAHIISQISKMSPRDIERPGSPAPKKVRIACRRCRAKRVKIKLLDPDFDLTKGPSVNMGENELTLPSSSGVSDCGNAVTTMLETETQSRDKPATRKRPYNLVEDPEPDQTPRAEASSVANAFGMLSLHSDSRQQHYMGSSSGLLFTKLIGVDRDTQVSSPSSNSETSKYGRHSISQALKQGYRSLYQSLTRELPPPEEAEILFAVYFQHIHIDYPVLHAPSLVNAYLALYESTQMEPTGQYDSNGWMEGLEPFEYNGMADHESGKPSTPISVFTAVFHVFMVFSLAATVLTRKKSFDYSPTKFYRMALAETSSCFSSVSVTSLQGILLLAIHSMICPAGLNIWTLAHIAMSHCIDLGLHREPSPSTGISRTSLAVKRLIFYTTYSLDRTIATIQGRPLGIRDETFDMQRPEVEDVTEELSMIGNCKLHVSAPSSAHMTMSIRRFRLDQYITEIKLLFYHLPKQLRPLVWPNDLENHQAQIKLDLDAWLTETSLIQPPTDREEDRKSVEHEKLSRKLRIYDHLSSEEQLLYNWRNIHGIFSSGATLIYCIWASPSLQATTPFAEVLRDLRICSNLLSIGGQWWPSVRNGKGSFDKMVDLTIRQLSRTQTSPSKMRGSLHTQHAEIGCQPDLHDSSLVPEFPNNSSIQLTEDSSRHPEGLGGLPNAGFHDSTGDNLDLGFGEPGLLFPNPNGMDVTDTYSIDSAMESFLAEFIRGDWGWDPFSGTAAL</sequence>
<dbReference type="Proteomes" id="UP000249748">
    <property type="component" value="Unassembled WGS sequence"/>
</dbReference>
<gene>
    <name evidence="1" type="ORF">BO79DRAFT_236265</name>
</gene>
<name>A0ACD1IKJ0_9EURO</name>
<protein>
    <submittedName>
        <fullName evidence="1">Zn(II)2Cys6 transcription factor</fullName>
    </submittedName>
</protein>
<organism evidence="1 2">
    <name type="scientific">Aspergillus costaricaensis CBS 115574</name>
    <dbReference type="NCBI Taxonomy" id="1448317"/>
    <lineage>
        <taxon>Eukaryota</taxon>
        <taxon>Fungi</taxon>
        <taxon>Dikarya</taxon>
        <taxon>Ascomycota</taxon>
        <taxon>Pezizomycotina</taxon>
        <taxon>Eurotiomycetes</taxon>
        <taxon>Eurotiomycetidae</taxon>
        <taxon>Eurotiales</taxon>
        <taxon>Aspergillaceae</taxon>
        <taxon>Aspergillus</taxon>
        <taxon>Aspergillus subgen. Circumdati</taxon>
    </lineage>
</organism>
<evidence type="ECO:0000313" key="2">
    <source>
        <dbReference type="Proteomes" id="UP000249748"/>
    </source>
</evidence>
<proteinExistence type="predicted"/>
<reference evidence="1" key="1">
    <citation type="submission" date="2018-02" db="EMBL/GenBank/DDBJ databases">
        <title>The genomes of Aspergillus section Nigri reveals drivers in fungal speciation.</title>
        <authorList>
            <consortium name="DOE Joint Genome Institute"/>
            <person name="Vesth T.C."/>
            <person name="Nybo J."/>
            <person name="Theobald S."/>
            <person name="Brandl J."/>
            <person name="Frisvad J.C."/>
            <person name="Nielsen K.F."/>
            <person name="Lyhne E.K."/>
            <person name="Kogle M.E."/>
            <person name="Kuo A."/>
            <person name="Riley R."/>
            <person name="Clum A."/>
            <person name="Nolan M."/>
            <person name="Lipzen A."/>
            <person name="Salamov A."/>
            <person name="Henrissat B."/>
            <person name="Wiebenga A."/>
            <person name="De vries R.P."/>
            <person name="Grigoriev I.V."/>
            <person name="Mortensen U.H."/>
            <person name="Andersen M.R."/>
            <person name="Baker S.E."/>
        </authorList>
    </citation>
    <scope>NUCLEOTIDE SEQUENCE</scope>
    <source>
        <strain evidence="1">CBS 115574</strain>
    </source>
</reference>
<keyword evidence="2" id="KW-1185">Reference proteome</keyword>
<dbReference type="EMBL" id="KZ824542">
    <property type="protein sequence ID" value="RAK91086.1"/>
    <property type="molecule type" value="Genomic_DNA"/>
</dbReference>
<evidence type="ECO:0000313" key="1">
    <source>
        <dbReference type="EMBL" id="RAK91086.1"/>
    </source>
</evidence>